<feature type="transmembrane region" description="Helical" evidence="8">
    <location>
        <begin position="32"/>
        <end position="52"/>
    </location>
</feature>
<evidence type="ECO:0000256" key="4">
    <source>
        <dbReference type="ARBA" id="ARBA00022692"/>
    </source>
</evidence>
<dbReference type="InterPro" id="IPR001750">
    <property type="entry name" value="ND/Mrp_TM"/>
</dbReference>
<evidence type="ECO:0000256" key="3">
    <source>
        <dbReference type="ARBA" id="ARBA00022475"/>
    </source>
</evidence>
<feature type="transmembrane region" description="Helical" evidence="8">
    <location>
        <begin position="309"/>
        <end position="334"/>
    </location>
</feature>
<feature type="transmembrane region" description="Helical" evidence="8">
    <location>
        <begin position="415"/>
        <end position="436"/>
    </location>
</feature>
<dbReference type="InterPro" id="IPR050586">
    <property type="entry name" value="CPA3_Na-H_Antiporter_D"/>
</dbReference>
<dbReference type="Pfam" id="PF00361">
    <property type="entry name" value="Proton_antipo_M"/>
    <property type="match status" value="1"/>
</dbReference>
<evidence type="ECO:0000256" key="5">
    <source>
        <dbReference type="ARBA" id="ARBA00022989"/>
    </source>
</evidence>
<feature type="transmembrane region" description="Helical" evidence="8">
    <location>
        <begin position="457"/>
        <end position="480"/>
    </location>
</feature>
<comment type="similarity">
    <text evidence="2">Belongs to the CPA3 antiporters (TC 2.A.63) subunit D family.</text>
</comment>
<evidence type="ECO:0000256" key="2">
    <source>
        <dbReference type="ARBA" id="ARBA00005346"/>
    </source>
</evidence>
<feature type="transmembrane region" description="Helical" evidence="8">
    <location>
        <begin position="6"/>
        <end position="25"/>
    </location>
</feature>
<dbReference type="GO" id="GO:0042773">
    <property type="term" value="P:ATP synthesis coupled electron transport"/>
    <property type="evidence" value="ECO:0007669"/>
    <property type="project" value="InterPro"/>
</dbReference>
<accession>A0A1M4TPW8</accession>
<feature type="transmembrane region" description="Helical" evidence="8">
    <location>
        <begin position="169"/>
        <end position="191"/>
    </location>
</feature>
<dbReference type="GO" id="GO:0008137">
    <property type="term" value="F:NADH dehydrogenase (ubiquinone) activity"/>
    <property type="evidence" value="ECO:0007669"/>
    <property type="project" value="InterPro"/>
</dbReference>
<comment type="subcellular location">
    <subcellularLocation>
        <location evidence="1">Cell membrane</location>
        <topology evidence="1">Multi-pass membrane protein</topology>
    </subcellularLocation>
    <subcellularLocation>
        <location evidence="7">Membrane</location>
        <topology evidence="7">Multi-pass membrane protein</topology>
    </subcellularLocation>
</comment>
<dbReference type="PANTHER" id="PTHR42703">
    <property type="entry name" value="NADH DEHYDROGENASE"/>
    <property type="match status" value="1"/>
</dbReference>
<evidence type="ECO:0000256" key="8">
    <source>
        <dbReference type="SAM" id="Phobius"/>
    </source>
</evidence>
<evidence type="ECO:0000256" key="7">
    <source>
        <dbReference type="RuleBase" id="RU000320"/>
    </source>
</evidence>
<keyword evidence="3" id="KW-1003">Cell membrane</keyword>
<feature type="transmembrane region" description="Helical" evidence="8">
    <location>
        <begin position="381"/>
        <end position="403"/>
    </location>
</feature>
<dbReference type="EMBL" id="FQUG01000002">
    <property type="protein sequence ID" value="SHE46549.1"/>
    <property type="molecule type" value="Genomic_DNA"/>
</dbReference>
<evidence type="ECO:0000256" key="6">
    <source>
        <dbReference type="ARBA" id="ARBA00023136"/>
    </source>
</evidence>
<protein>
    <submittedName>
        <fullName evidence="10">Multicomponent Na+:H+ antiporter subunit D</fullName>
    </submittedName>
</protein>
<keyword evidence="11" id="KW-1185">Reference proteome</keyword>
<dbReference type="GO" id="GO:0005886">
    <property type="term" value="C:plasma membrane"/>
    <property type="evidence" value="ECO:0007669"/>
    <property type="project" value="UniProtKB-SubCell"/>
</dbReference>
<feature type="domain" description="NADH:quinone oxidoreductase/Mrp antiporter transmembrane" evidence="9">
    <location>
        <begin position="135"/>
        <end position="427"/>
    </location>
</feature>
<name>A0A1M4TPW8_9FIRM</name>
<dbReference type="InterPro" id="IPR003918">
    <property type="entry name" value="NADH_UbQ_OxRdtase"/>
</dbReference>
<organism evidence="10 11">
    <name type="scientific">Schwartzia succinivorans DSM 10502</name>
    <dbReference type="NCBI Taxonomy" id="1123243"/>
    <lineage>
        <taxon>Bacteria</taxon>
        <taxon>Bacillati</taxon>
        <taxon>Bacillota</taxon>
        <taxon>Negativicutes</taxon>
        <taxon>Selenomonadales</taxon>
        <taxon>Selenomonadaceae</taxon>
        <taxon>Schwartzia</taxon>
    </lineage>
</organism>
<keyword evidence="4 7" id="KW-0812">Transmembrane</keyword>
<dbReference type="OrthoDB" id="9807568at2"/>
<evidence type="ECO:0000259" key="9">
    <source>
        <dbReference type="Pfam" id="PF00361"/>
    </source>
</evidence>
<dbReference type="Proteomes" id="UP000184404">
    <property type="component" value="Unassembled WGS sequence"/>
</dbReference>
<reference evidence="10 11" key="1">
    <citation type="submission" date="2016-11" db="EMBL/GenBank/DDBJ databases">
        <authorList>
            <person name="Jaros S."/>
            <person name="Januszkiewicz K."/>
            <person name="Wedrychowicz H."/>
        </authorList>
    </citation>
    <scope>NUCLEOTIDE SEQUENCE [LARGE SCALE GENOMIC DNA]</scope>
    <source>
        <strain evidence="10 11">DSM 10502</strain>
    </source>
</reference>
<evidence type="ECO:0000313" key="10">
    <source>
        <dbReference type="EMBL" id="SHE46549.1"/>
    </source>
</evidence>
<keyword evidence="6 8" id="KW-0472">Membrane</keyword>
<dbReference type="AlphaFoldDB" id="A0A1M4TPW8"/>
<feature type="transmembrane region" description="Helical" evidence="8">
    <location>
        <begin position="83"/>
        <end position="102"/>
    </location>
</feature>
<sequence>MSLALHSPVFIVLLPLSASLLCLAFSRIHRKLGAYVVQLALFGALISSLVTMRHVLAEGTKSVHYWMGNWAPPIGIEFVVDPLNTAVACMITFLAFVISFYSKPFLENEDWLHYGGYFTLYGLLTVGLCGMTVTGDVFNMYVYLEIMSLSGYGLIALGGHKSMLAAFRYLLVGTIGASLYLIGIGYLYAMTGSLNMADISERIQPFVNTPLFAFVVACFLIAFGIKMALFPLHGWQPDSYTFSHPGAAGFISGCMSKVPAYAMLRYFFYVFGIHNTVMGALMNVLGIMGICGILIGSVMALAQYDFRRMLAYSSVAQLGYIAVGMAMGNIYGFIGAVLHLINHAFMKSSLFLVVGGIAYRFGEVNLYRLGGLNKKMPVSSIATVLAVLSMIGIPPTCGFFSKWYLMLGAFEGQQYIFIAVLVVSSLLNAIYYVRIVEQMFVQREASLTEIHDPETKLGMPLSMVIPIGVTGLAILILGIYSSSLVTNIVEVGLPEVLLK</sequence>
<proteinExistence type="inferred from homology"/>
<dbReference type="PRINTS" id="PR01437">
    <property type="entry name" value="NUOXDRDTASE4"/>
</dbReference>
<dbReference type="PANTHER" id="PTHR42703:SF1">
    <property type="entry name" value="NA(+)_H(+) ANTIPORTER SUBUNIT D1"/>
    <property type="match status" value="1"/>
</dbReference>
<evidence type="ECO:0000256" key="1">
    <source>
        <dbReference type="ARBA" id="ARBA00004651"/>
    </source>
</evidence>
<dbReference type="STRING" id="1123243.SAMN02745190_00559"/>
<feature type="transmembrane region" description="Helical" evidence="8">
    <location>
        <begin position="247"/>
        <end position="268"/>
    </location>
</feature>
<feature type="transmembrane region" description="Helical" evidence="8">
    <location>
        <begin position="114"/>
        <end position="134"/>
    </location>
</feature>
<feature type="transmembrane region" description="Helical" evidence="8">
    <location>
        <begin position="211"/>
        <end position="235"/>
    </location>
</feature>
<feature type="transmembrane region" description="Helical" evidence="8">
    <location>
        <begin position="280"/>
        <end position="302"/>
    </location>
</feature>
<dbReference type="RefSeq" id="WP_072934640.1">
    <property type="nucleotide sequence ID" value="NZ_FQUG01000002.1"/>
</dbReference>
<evidence type="ECO:0000313" key="11">
    <source>
        <dbReference type="Proteomes" id="UP000184404"/>
    </source>
</evidence>
<keyword evidence="5 8" id="KW-1133">Transmembrane helix</keyword>
<gene>
    <name evidence="10" type="ORF">SAMN02745190_00559</name>
</gene>